<name>A0A0M8P8D9_9EURO</name>
<dbReference type="AlphaFoldDB" id="A0A0M8P8D9"/>
<gene>
    <name evidence="1" type="ORF">ACN38_g6585</name>
</gene>
<dbReference type="EMBL" id="LHQQ01000104">
    <property type="protein sequence ID" value="KOS42510.1"/>
    <property type="molecule type" value="Genomic_DNA"/>
</dbReference>
<sequence>RFTSDSLQIHFRFTSSLQTPLSIGRLQLITTTLVDLNYCWQYEPMRELYPCTTISHMLDLGCMYGFITNYRQTIFLRQIQVSSTWRIEHSAVIKSSVRCAPPDPTDQSIGPVLTFNQ</sequence>
<evidence type="ECO:0000313" key="1">
    <source>
        <dbReference type="EMBL" id="KOS42510.1"/>
    </source>
</evidence>
<feature type="non-terminal residue" evidence="1">
    <location>
        <position position="1"/>
    </location>
</feature>
<dbReference type="OrthoDB" id="3796275at2759"/>
<reference evidence="1 2" key="1">
    <citation type="submission" date="2015-08" db="EMBL/GenBank/DDBJ databases">
        <title>Genome sequencing of Penicillium nordicum.</title>
        <authorList>
            <person name="Nguyen H.D."/>
            <person name="Seifert K.A."/>
        </authorList>
    </citation>
    <scope>NUCLEOTIDE SEQUENCE [LARGE SCALE GENOMIC DNA]</scope>
    <source>
        <strain evidence="1 2">DAOMC 185683</strain>
    </source>
</reference>
<protein>
    <submittedName>
        <fullName evidence="1">Uncharacterized protein</fullName>
    </submittedName>
</protein>
<keyword evidence="2" id="KW-1185">Reference proteome</keyword>
<dbReference type="Proteomes" id="UP000037696">
    <property type="component" value="Unassembled WGS sequence"/>
</dbReference>
<organism evidence="1 2">
    <name type="scientific">Penicillium nordicum</name>
    <dbReference type="NCBI Taxonomy" id="229535"/>
    <lineage>
        <taxon>Eukaryota</taxon>
        <taxon>Fungi</taxon>
        <taxon>Dikarya</taxon>
        <taxon>Ascomycota</taxon>
        <taxon>Pezizomycotina</taxon>
        <taxon>Eurotiomycetes</taxon>
        <taxon>Eurotiomycetidae</taxon>
        <taxon>Eurotiales</taxon>
        <taxon>Aspergillaceae</taxon>
        <taxon>Penicillium</taxon>
    </lineage>
</organism>
<proteinExistence type="predicted"/>
<accession>A0A0M8P8D9</accession>
<comment type="caution">
    <text evidence="1">The sequence shown here is derived from an EMBL/GenBank/DDBJ whole genome shotgun (WGS) entry which is preliminary data.</text>
</comment>
<evidence type="ECO:0000313" key="2">
    <source>
        <dbReference type="Proteomes" id="UP000037696"/>
    </source>
</evidence>